<dbReference type="PANTHER" id="PTHR14241:SF1">
    <property type="entry name" value="INTERFERON-INDUCED PROTEIN 44-RELATED"/>
    <property type="match status" value="1"/>
</dbReference>
<evidence type="ECO:0008006" key="3">
    <source>
        <dbReference type="Google" id="ProtNLM"/>
    </source>
</evidence>
<accession>H3CNZ1</accession>
<protein>
    <recommendedName>
        <fullName evidence="3">Interferon-induced protein 44-like</fullName>
    </recommendedName>
</protein>
<dbReference type="Proteomes" id="UP000007303">
    <property type="component" value="Unassembled WGS sequence"/>
</dbReference>
<evidence type="ECO:0000313" key="1">
    <source>
        <dbReference type="Ensembl" id="ENSTNIP00000009974.1"/>
    </source>
</evidence>
<dbReference type="GeneTree" id="ENSGT00940000160560"/>
<reference evidence="1" key="2">
    <citation type="submission" date="2025-08" db="UniProtKB">
        <authorList>
            <consortium name="Ensembl"/>
        </authorList>
    </citation>
    <scope>IDENTIFICATION</scope>
</reference>
<evidence type="ECO:0000313" key="2">
    <source>
        <dbReference type="Proteomes" id="UP000007303"/>
    </source>
</evidence>
<keyword evidence="2" id="KW-1185">Reference proteome</keyword>
<dbReference type="GO" id="GO:0006955">
    <property type="term" value="P:immune response"/>
    <property type="evidence" value="ECO:0007669"/>
    <property type="project" value="TreeGrafter"/>
</dbReference>
<reference evidence="1" key="3">
    <citation type="submission" date="2025-09" db="UniProtKB">
        <authorList>
            <consortium name="Ensembl"/>
        </authorList>
    </citation>
    <scope>IDENTIFICATION</scope>
</reference>
<dbReference type="InParanoid" id="H3CNZ1"/>
<dbReference type="PANTHER" id="PTHR14241">
    <property type="entry name" value="INTERFERON-INDUCED PROTEIN 44"/>
    <property type="match status" value="1"/>
</dbReference>
<name>H3CNZ1_TETNG</name>
<reference evidence="2" key="1">
    <citation type="journal article" date="2004" name="Nature">
        <title>Genome duplication in the teleost fish Tetraodon nigroviridis reveals the early vertebrate proto-karyotype.</title>
        <authorList>
            <person name="Jaillon O."/>
            <person name="Aury J.-M."/>
            <person name="Brunet F."/>
            <person name="Petit J.-L."/>
            <person name="Stange-Thomann N."/>
            <person name="Mauceli E."/>
            <person name="Bouneau L."/>
            <person name="Fischer C."/>
            <person name="Ozouf-Costaz C."/>
            <person name="Bernot A."/>
            <person name="Nicaud S."/>
            <person name="Jaffe D."/>
            <person name="Fisher S."/>
            <person name="Lutfalla G."/>
            <person name="Dossat C."/>
            <person name="Segurens B."/>
            <person name="Dasilva C."/>
            <person name="Salanoubat M."/>
            <person name="Levy M."/>
            <person name="Boudet N."/>
            <person name="Castellano S."/>
            <person name="Anthouard V."/>
            <person name="Jubin C."/>
            <person name="Castelli V."/>
            <person name="Katinka M."/>
            <person name="Vacherie B."/>
            <person name="Biemont C."/>
            <person name="Skalli Z."/>
            <person name="Cattolico L."/>
            <person name="Poulain J."/>
            <person name="De Berardinis V."/>
            <person name="Cruaud C."/>
            <person name="Duprat S."/>
            <person name="Brottier P."/>
            <person name="Coutanceau J.-P."/>
            <person name="Gouzy J."/>
            <person name="Parra G."/>
            <person name="Lardier G."/>
            <person name="Chapple C."/>
            <person name="McKernan K.J."/>
            <person name="McEwan P."/>
            <person name="Bosak S."/>
            <person name="Kellis M."/>
            <person name="Volff J.-N."/>
            <person name="Guigo R."/>
            <person name="Zody M.C."/>
            <person name="Mesirov J."/>
            <person name="Lindblad-Toh K."/>
            <person name="Birren B."/>
            <person name="Nusbaum C."/>
            <person name="Kahn D."/>
            <person name="Robinson-Rechavi M."/>
            <person name="Laudet V."/>
            <person name="Schachter V."/>
            <person name="Quetier F."/>
            <person name="Saurin W."/>
            <person name="Scarpelli C."/>
            <person name="Wincker P."/>
            <person name="Lander E.S."/>
            <person name="Weissenbach J."/>
            <person name="Roest Crollius H."/>
        </authorList>
    </citation>
    <scope>NUCLEOTIDE SEQUENCE [LARGE SCALE GENOMIC DNA]</scope>
</reference>
<dbReference type="STRING" id="99883.ENSTNIP00000009974"/>
<proteinExistence type="predicted"/>
<organism evidence="1 2">
    <name type="scientific">Tetraodon nigroviridis</name>
    <name type="common">Spotted green pufferfish</name>
    <name type="synonym">Chelonodon nigroviridis</name>
    <dbReference type="NCBI Taxonomy" id="99883"/>
    <lineage>
        <taxon>Eukaryota</taxon>
        <taxon>Metazoa</taxon>
        <taxon>Chordata</taxon>
        <taxon>Craniata</taxon>
        <taxon>Vertebrata</taxon>
        <taxon>Euteleostomi</taxon>
        <taxon>Actinopterygii</taxon>
        <taxon>Neopterygii</taxon>
        <taxon>Teleostei</taxon>
        <taxon>Neoteleostei</taxon>
        <taxon>Acanthomorphata</taxon>
        <taxon>Eupercaria</taxon>
        <taxon>Tetraodontiformes</taxon>
        <taxon>Tetradontoidea</taxon>
        <taxon>Tetraodontidae</taxon>
        <taxon>Tetraodon</taxon>
    </lineage>
</organism>
<dbReference type="Ensembl" id="ENSTNIT00000010153.1">
    <property type="protein sequence ID" value="ENSTNIP00000009974.1"/>
    <property type="gene ID" value="ENSTNIG00000007172.1"/>
</dbReference>
<dbReference type="AlphaFoldDB" id="H3CNZ1"/>
<sequence>TYYPIVFCDIMGLEEDRGHGENAEDIKLILKHVKENYKFNPASPLSSDDPYYNPDPSLEDRVHVLVCVLSANMVDIKAYPLDKIKDIREAASDLGIPQVAILTVDEACSHTQKDLKDVYRSKHLKKKMEEFSVATGIPVNCTFPVKNYSEEIDLDDNINALVLSALGIMVQFGDDFIEK</sequence>
<dbReference type="HOGENOM" id="CLU_049888_2_1_1"/>